<protein>
    <recommendedName>
        <fullName evidence="5">TKL protein kinase</fullName>
    </recommendedName>
</protein>
<dbReference type="Proteomes" id="UP001209570">
    <property type="component" value="Unassembled WGS sequence"/>
</dbReference>
<feature type="compositionally biased region" description="Polar residues" evidence="1">
    <location>
        <begin position="289"/>
        <end position="318"/>
    </location>
</feature>
<name>A0AAD5QAT1_PYTIN</name>
<dbReference type="InterPro" id="IPR032675">
    <property type="entry name" value="LRR_dom_sf"/>
</dbReference>
<feature type="transmembrane region" description="Helical" evidence="2">
    <location>
        <begin position="195"/>
        <end position="220"/>
    </location>
</feature>
<proteinExistence type="predicted"/>
<keyword evidence="4" id="KW-1185">Reference proteome</keyword>
<feature type="transmembrane region" description="Helical" evidence="2">
    <location>
        <begin position="36"/>
        <end position="55"/>
    </location>
</feature>
<comment type="caution">
    <text evidence="3">The sequence shown here is derived from an EMBL/GenBank/DDBJ whole genome shotgun (WGS) entry which is preliminary data.</text>
</comment>
<dbReference type="AlphaFoldDB" id="A0AAD5QAT1"/>
<feature type="transmembrane region" description="Helical" evidence="2">
    <location>
        <begin position="251"/>
        <end position="273"/>
    </location>
</feature>
<sequence length="641" mass="72198">MLVGLLYLYLPRRAPSLLSTAELYSVSVPRRHFTKIALVYFLISGLHVACLIDIIRSSVVHRRLLLTAPRSHERRPIVSPWTRLRILGLPLGRQAAWLRRRTESLSGSRVRSISISAVRSMKTALSATDVVDRNFDTTLVLRELLETAVLSYQVYTVSYSVASAWTNHALVALLLINCWSMPIIRRLPGISIKRARLLCLCANLLLDLAAYLVIPIMLFIPYYEDYIPARGDVALILWYTDLWLVRMLNEWPMLFVASVWDGISTFFIGLSIARTMSVIPRLVEQWETPPTSNGTSVRAPSQRTLTTQVKPQISTEATSGPLGPERRPSLMSQWRRPSRTESMGHRLLAAWGLIVLGLHIHAASTGTNEQCIQQVRPWLAGRPACSLMEINCRRDADAAQAVAFDRALSAIDRRWLSYLIIRHCASVEITPLFTELSNLVGMKMYNSSIASWGRDTALTSRHHPHMLFVFLVDTNMTELPRGLFDADFPPLLSDIEISRTNLTELPREVLDSWPTGLFLVLEGTAFREVPDVIADLEPYHLSLDMNGFTSIPAEVLASPQLLEITLNGNPISMLPSSMETLPALRRMWMKRTKLADLPSWVNVESFGVRDGFVAGETPLCEAFSHELFYFPIRLEPGYQIG</sequence>
<keyword evidence="2" id="KW-1133">Transmembrane helix</keyword>
<reference evidence="3" key="1">
    <citation type="submission" date="2021-12" db="EMBL/GenBank/DDBJ databases">
        <title>Prjna785345.</title>
        <authorList>
            <person name="Rujirawat T."/>
            <person name="Krajaejun T."/>
        </authorList>
    </citation>
    <scope>NUCLEOTIDE SEQUENCE</scope>
    <source>
        <strain evidence="3">Pi057C3</strain>
    </source>
</reference>
<evidence type="ECO:0000256" key="2">
    <source>
        <dbReference type="SAM" id="Phobius"/>
    </source>
</evidence>
<accession>A0AAD5QAT1</accession>
<organism evidence="3 4">
    <name type="scientific">Pythium insidiosum</name>
    <name type="common">Pythiosis disease agent</name>
    <dbReference type="NCBI Taxonomy" id="114742"/>
    <lineage>
        <taxon>Eukaryota</taxon>
        <taxon>Sar</taxon>
        <taxon>Stramenopiles</taxon>
        <taxon>Oomycota</taxon>
        <taxon>Peronosporomycetes</taxon>
        <taxon>Pythiales</taxon>
        <taxon>Pythiaceae</taxon>
        <taxon>Pythium</taxon>
    </lineage>
</organism>
<feature type="transmembrane region" description="Helical" evidence="2">
    <location>
        <begin position="343"/>
        <end position="362"/>
    </location>
</feature>
<evidence type="ECO:0000313" key="3">
    <source>
        <dbReference type="EMBL" id="KAJ0404791.1"/>
    </source>
</evidence>
<evidence type="ECO:0000313" key="4">
    <source>
        <dbReference type="Proteomes" id="UP001209570"/>
    </source>
</evidence>
<keyword evidence="2" id="KW-0812">Transmembrane</keyword>
<gene>
    <name evidence="3" type="ORF">P43SY_003467</name>
</gene>
<keyword evidence="2" id="KW-0472">Membrane</keyword>
<evidence type="ECO:0000256" key="1">
    <source>
        <dbReference type="SAM" id="MobiDB-lite"/>
    </source>
</evidence>
<evidence type="ECO:0008006" key="5">
    <source>
        <dbReference type="Google" id="ProtNLM"/>
    </source>
</evidence>
<dbReference type="SUPFAM" id="SSF52058">
    <property type="entry name" value="L domain-like"/>
    <property type="match status" value="1"/>
</dbReference>
<feature type="region of interest" description="Disordered" evidence="1">
    <location>
        <begin position="289"/>
        <end position="335"/>
    </location>
</feature>
<dbReference type="EMBL" id="JAKCXM010000056">
    <property type="protein sequence ID" value="KAJ0404791.1"/>
    <property type="molecule type" value="Genomic_DNA"/>
</dbReference>
<dbReference type="Gene3D" id="3.80.10.10">
    <property type="entry name" value="Ribonuclease Inhibitor"/>
    <property type="match status" value="1"/>
</dbReference>